<dbReference type="RefSeq" id="WP_142809773.1">
    <property type="nucleotide sequence ID" value="NZ_CP036282.1"/>
</dbReference>
<proteinExistence type="predicted"/>
<sequence>MEHIYHRPAIVQPNSPLRRIPASFNVRQRAYFDGIVYSIEIADMAYRRLRETLWSISKRIDEEDDIQEYVHAVADAWLAIDSLNRLRALCMSAPLIAEAEYCRGFVQNLHPVKGMRNNVQHLDGRIDIMVRKKQPVWGSLSWAVVTDNPPTKARLHTLVAGSFRPGEHEMVDIGGRSFLMPVDAITLTAGGESLELSELMVATADFTALAEADLSQLIQPGEPYTRDLHLMTEVTFNDSQVPSGKLKITFS</sequence>
<dbReference type="Proteomes" id="UP000317365">
    <property type="component" value="Chromosome"/>
</dbReference>
<dbReference type="AlphaFoldDB" id="A0A515ELX5"/>
<evidence type="ECO:0000313" key="2">
    <source>
        <dbReference type="Proteomes" id="UP000317365"/>
    </source>
</evidence>
<reference evidence="2" key="1">
    <citation type="submission" date="2019-02" db="EMBL/GenBank/DDBJ databases">
        <title>Complete genome sequence of Rhodoferax sp. Gr-4.</title>
        <authorList>
            <person name="Jin L."/>
        </authorList>
    </citation>
    <scope>NUCLEOTIDE SEQUENCE [LARGE SCALE GENOMIC DNA]</scope>
    <source>
        <strain evidence="2">Gr-4</strain>
    </source>
</reference>
<evidence type="ECO:0000313" key="1">
    <source>
        <dbReference type="EMBL" id="QDL53663.1"/>
    </source>
</evidence>
<name>A0A515ELX5_9BURK</name>
<protein>
    <submittedName>
        <fullName evidence="1">Uncharacterized protein</fullName>
    </submittedName>
</protein>
<dbReference type="KEGG" id="rhg:EXZ61_05435"/>
<accession>A0A515ELX5</accession>
<reference evidence="2" key="2">
    <citation type="journal article" date="2020" name="Int. J. Syst. Evol. Microbiol.">
        <title>Genomic insights into a novel species Rhodoferax aquaticus sp. nov., isolated from freshwater.</title>
        <authorList>
            <person name="Li T."/>
            <person name="Zhuo Y."/>
            <person name="Jin C.Z."/>
            <person name="Wu X."/>
            <person name="Ko S.R."/>
            <person name="Jin F.J."/>
            <person name="Ahn C.Y."/>
            <person name="Oh H.M."/>
            <person name="Lee H.G."/>
            <person name="Jin L."/>
        </authorList>
    </citation>
    <scope>NUCLEOTIDE SEQUENCE [LARGE SCALE GENOMIC DNA]</scope>
    <source>
        <strain evidence="2">Gr-4</strain>
    </source>
</reference>
<keyword evidence="2" id="KW-1185">Reference proteome</keyword>
<dbReference type="EMBL" id="CP036282">
    <property type="protein sequence ID" value="QDL53663.1"/>
    <property type="molecule type" value="Genomic_DNA"/>
</dbReference>
<organism evidence="1 2">
    <name type="scientific">Rhodoferax aquaticus</name>
    <dbReference type="NCBI Taxonomy" id="2527691"/>
    <lineage>
        <taxon>Bacteria</taxon>
        <taxon>Pseudomonadati</taxon>
        <taxon>Pseudomonadota</taxon>
        <taxon>Betaproteobacteria</taxon>
        <taxon>Burkholderiales</taxon>
        <taxon>Comamonadaceae</taxon>
        <taxon>Rhodoferax</taxon>
    </lineage>
</organism>
<gene>
    <name evidence="1" type="ORF">EXZ61_05435</name>
</gene>